<dbReference type="PANTHER" id="PTHR12271:SF127">
    <property type="entry name" value="SPECKLE TARGETED PIP5K1A-REGULATED POLY(A) POLYMERASE"/>
    <property type="match status" value="1"/>
</dbReference>
<evidence type="ECO:0000259" key="7">
    <source>
        <dbReference type="PROSITE" id="PS00028"/>
    </source>
</evidence>
<sequence>MGGQKSQKDNWARKCNVCDVNFSERNAYILHLVGKRHQKTVRKRDKTQENAARNRTVWLSEAAQTVLRKKNYNIFTSHLTASPMKVQNQDHDREVPISPYLRERLHQAATGSLLDHNISFLIKEIELKPMELRDRESLRRGIAGFLSPHFPRVLGYIFGSSANNLGFSGCDVDIYLDVGIYPWVDCETKAAAQAQGRDLTWFLANRIRRSGKAIKVEAIPRARVPIVKFQDRSSRIMVDLSFRHGMPVHNTRLINQYSQTHPLVRPYLMVIRYWAKVQDVAGGGKPAFLITNYALTMLMIFYLMCRNDPIVPSVASLRNRREYRPIFIGPWDVAFSNNVTEWCLRAHDASVMDLVSEFFSYFGELEASQWVISPLTGMLLARKDVETKSRDLPECLKTYFEQDEVIQLDTELCLQDPFEHTHNCTRGLLKSSFLDFQYKCRTAALISKDILKGEQTLNDLFQPIEIVPDHISDEWEDSSQSREDDEVITLDDSDTSQDIEVLETCKRVAEDANFEGSSDIEILPSPERTPDVEILSDPQGAAQDIEILTGPQKPAQISNEQMKSKEESESARRASDQSETQSHSSVEILKNYKKSSEEVSTDLSSIKGEGSGTHQGKMENNSSTSSTILSNPFEKCSTFLLDYSNVPEFTITRDGNVRVKGSELLEDYDTGQSACLLIQFVLQQCLKMEVSTEEDILTDRKRKAVLESDEATLGKRMQGNDGNSVSVPGKYLKLSKFMCKATMALWIGRKKFSKIVAKKFDETPLQYELAVTEAQIIKQSDLPSDDSLKLTIEVWQEVDHPKMIHSIFGPIRMDPSRLFVCIQPAMATWGEAFSAASSISSVPSTSSASLHIASNTLSTSSTEDLTLQIPRVTPARAALSSGHPSPHHHSPY</sequence>
<comment type="cofactor">
    <cofactor evidence="2">
        <name>Mg(2+)</name>
        <dbReference type="ChEBI" id="CHEBI:18420"/>
    </cofactor>
</comment>
<feature type="region of interest" description="Disordered" evidence="6">
    <location>
        <begin position="471"/>
        <end position="494"/>
    </location>
</feature>
<evidence type="ECO:0000256" key="6">
    <source>
        <dbReference type="SAM" id="MobiDB-lite"/>
    </source>
</evidence>
<dbReference type="PROSITE" id="PS00028">
    <property type="entry name" value="ZINC_FINGER_C2H2_1"/>
    <property type="match status" value="1"/>
</dbReference>
<gene>
    <name evidence="8" type="primary">tut1</name>
    <name evidence="8" type="ORF">GWK47_049916</name>
</gene>
<keyword evidence="4" id="KW-0479">Metal-binding</keyword>
<dbReference type="InterPro" id="IPR013087">
    <property type="entry name" value="Znf_C2H2_type"/>
</dbReference>
<dbReference type="AlphaFoldDB" id="A0A8J5CRH3"/>
<dbReference type="GO" id="GO:1990817">
    <property type="term" value="F:poly(A) RNA polymerase activity"/>
    <property type="evidence" value="ECO:0007669"/>
    <property type="project" value="UniProtKB-ARBA"/>
</dbReference>
<dbReference type="SUPFAM" id="SSF81631">
    <property type="entry name" value="PAP/OAS1 substrate-binding domain"/>
    <property type="match status" value="1"/>
</dbReference>
<evidence type="ECO:0000313" key="9">
    <source>
        <dbReference type="Proteomes" id="UP000770661"/>
    </source>
</evidence>
<proteinExistence type="predicted"/>
<comment type="cofactor">
    <cofactor evidence="1">
        <name>Mn(2+)</name>
        <dbReference type="ChEBI" id="CHEBI:29035"/>
    </cofactor>
</comment>
<dbReference type="InterPro" id="IPR054708">
    <property type="entry name" value="MTPAP-like_central"/>
</dbReference>
<dbReference type="InterPro" id="IPR002058">
    <property type="entry name" value="PAP_assoc"/>
</dbReference>
<dbReference type="InterPro" id="IPR043519">
    <property type="entry name" value="NT_sf"/>
</dbReference>
<dbReference type="GO" id="GO:0031123">
    <property type="term" value="P:RNA 3'-end processing"/>
    <property type="evidence" value="ECO:0007669"/>
    <property type="project" value="TreeGrafter"/>
</dbReference>
<dbReference type="SUPFAM" id="SSF57667">
    <property type="entry name" value="beta-beta-alpha zinc fingers"/>
    <property type="match status" value="1"/>
</dbReference>
<keyword evidence="9" id="KW-1185">Reference proteome</keyword>
<keyword evidence="5" id="KW-0460">Magnesium</keyword>
<comment type="caution">
    <text evidence="8">The sequence shown here is derived from an EMBL/GenBank/DDBJ whole genome shotgun (WGS) entry which is preliminary data.</text>
</comment>
<feature type="compositionally biased region" description="Basic and acidic residues" evidence="6">
    <location>
        <begin position="562"/>
        <end position="576"/>
    </location>
</feature>
<protein>
    <submittedName>
        <fullName evidence="8">Speckle targeted PIP5K1A-regulated poly(A) polymerase</fullName>
    </submittedName>
</protein>
<dbReference type="EMBL" id="JACEEZ010014079">
    <property type="protein sequence ID" value="KAG0719719.1"/>
    <property type="molecule type" value="Genomic_DNA"/>
</dbReference>
<feature type="compositionally biased region" description="Acidic residues" evidence="6">
    <location>
        <begin position="483"/>
        <end position="494"/>
    </location>
</feature>
<dbReference type="CDD" id="cd05402">
    <property type="entry name" value="NT_PAP_TUTase"/>
    <property type="match status" value="1"/>
</dbReference>
<dbReference type="SUPFAM" id="SSF81301">
    <property type="entry name" value="Nucleotidyltransferase"/>
    <property type="match status" value="1"/>
</dbReference>
<organism evidence="8 9">
    <name type="scientific">Chionoecetes opilio</name>
    <name type="common">Atlantic snow crab</name>
    <name type="synonym">Cancer opilio</name>
    <dbReference type="NCBI Taxonomy" id="41210"/>
    <lineage>
        <taxon>Eukaryota</taxon>
        <taxon>Metazoa</taxon>
        <taxon>Ecdysozoa</taxon>
        <taxon>Arthropoda</taxon>
        <taxon>Crustacea</taxon>
        <taxon>Multicrustacea</taxon>
        <taxon>Malacostraca</taxon>
        <taxon>Eumalacostraca</taxon>
        <taxon>Eucarida</taxon>
        <taxon>Decapoda</taxon>
        <taxon>Pleocyemata</taxon>
        <taxon>Brachyura</taxon>
        <taxon>Eubrachyura</taxon>
        <taxon>Majoidea</taxon>
        <taxon>Majidae</taxon>
        <taxon>Chionoecetes</taxon>
    </lineage>
</organism>
<dbReference type="InterPro" id="IPR036236">
    <property type="entry name" value="Znf_C2H2_sf"/>
</dbReference>
<dbReference type="PANTHER" id="PTHR12271">
    <property type="entry name" value="POLY A POLYMERASE CID PAP -RELATED"/>
    <property type="match status" value="1"/>
</dbReference>
<evidence type="ECO:0000256" key="4">
    <source>
        <dbReference type="ARBA" id="ARBA00022723"/>
    </source>
</evidence>
<dbReference type="OrthoDB" id="407432at2759"/>
<dbReference type="GO" id="GO:0046872">
    <property type="term" value="F:metal ion binding"/>
    <property type="evidence" value="ECO:0007669"/>
    <property type="project" value="UniProtKB-KW"/>
</dbReference>
<feature type="region of interest" description="Disordered" evidence="6">
    <location>
        <begin position="549"/>
        <end position="626"/>
    </location>
</feature>
<reference evidence="8" key="1">
    <citation type="submission" date="2020-07" db="EMBL/GenBank/DDBJ databases">
        <title>The High-quality genome of the commercially important snow crab, Chionoecetes opilio.</title>
        <authorList>
            <person name="Jeong J.-H."/>
            <person name="Ryu S."/>
        </authorList>
    </citation>
    <scope>NUCLEOTIDE SEQUENCE</scope>
    <source>
        <strain evidence="8">MADBK_172401_WGS</strain>
        <tissue evidence="8">Digestive gland</tissue>
    </source>
</reference>
<feature type="domain" description="C2H2-type" evidence="7">
    <location>
        <begin position="15"/>
        <end position="37"/>
    </location>
</feature>
<dbReference type="Proteomes" id="UP000770661">
    <property type="component" value="Unassembled WGS sequence"/>
</dbReference>
<dbReference type="Gene3D" id="3.30.160.60">
    <property type="entry name" value="Classic Zinc Finger"/>
    <property type="match status" value="1"/>
</dbReference>
<evidence type="ECO:0000256" key="3">
    <source>
        <dbReference type="ARBA" id="ARBA00022679"/>
    </source>
</evidence>
<evidence type="ECO:0000256" key="1">
    <source>
        <dbReference type="ARBA" id="ARBA00001936"/>
    </source>
</evidence>
<evidence type="ECO:0000256" key="2">
    <source>
        <dbReference type="ARBA" id="ARBA00001946"/>
    </source>
</evidence>
<accession>A0A8J5CRH3</accession>
<evidence type="ECO:0000313" key="8">
    <source>
        <dbReference type="EMBL" id="KAG0719719.1"/>
    </source>
</evidence>
<dbReference type="Pfam" id="PF03828">
    <property type="entry name" value="PAP_assoc"/>
    <property type="match status" value="1"/>
</dbReference>
<dbReference type="Gene3D" id="3.30.460.10">
    <property type="entry name" value="Beta Polymerase, domain 2"/>
    <property type="match status" value="1"/>
</dbReference>
<keyword evidence="3" id="KW-0808">Transferase</keyword>
<dbReference type="Pfam" id="PF22600">
    <property type="entry name" value="MTPAP-like_central"/>
    <property type="match status" value="1"/>
</dbReference>
<name>A0A8J5CRH3_CHIOP</name>
<evidence type="ECO:0000256" key="5">
    <source>
        <dbReference type="ARBA" id="ARBA00022842"/>
    </source>
</evidence>
<dbReference type="Gene3D" id="1.10.1410.10">
    <property type="match status" value="1"/>
</dbReference>